<name>A0A387AP03_9LACO</name>
<proteinExistence type="predicted"/>
<gene>
    <name evidence="1" type="ORF">D7I45_02320</name>
</gene>
<dbReference type="KEGG" id="abom:D7I45_02320"/>
<accession>A0A387AP03</accession>
<dbReference type="Proteomes" id="UP000272003">
    <property type="component" value="Chromosome"/>
</dbReference>
<reference evidence="1 2" key="1">
    <citation type="submission" date="2018-09" db="EMBL/GenBank/DDBJ databases">
        <title>Genome sequencing of strain BHWM-4.</title>
        <authorList>
            <person name="Heo J."/>
            <person name="Kim S.-J."/>
            <person name="Kwon S.-W."/>
        </authorList>
    </citation>
    <scope>NUCLEOTIDE SEQUENCE [LARGE SCALE GENOMIC DNA]</scope>
    <source>
        <strain evidence="1 2">BHWM-4</strain>
    </source>
</reference>
<organism evidence="1 2">
    <name type="scientific">Apilactobacillus bombintestini</name>
    <dbReference type="NCBI Taxonomy" id="2419772"/>
    <lineage>
        <taxon>Bacteria</taxon>
        <taxon>Bacillati</taxon>
        <taxon>Bacillota</taxon>
        <taxon>Bacilli</taxon>
        <taxon>Lactobacillales</taxon>
        <taxon>Lactobacillaceae</taxon>
        <taxon>Apilactobacillus</taxon>
    </lineage>
</organism>
<evidence type="ECO:0000313" key="2">
    <source>
        <dbReference type="Proteomes" id="UP000272003"/>
    </source>
</evidence>
<dbReference type="EMBL" id="CP032626">
    <property type="protein sequence ID" value="AYF92404.1"/>
    <property type="molecule type" value="Genomic_DNA"/>
</dbReference>
<dbReference type="OrthoDB" id="2146345at2"/>
<evidence type="ECO:0000313" key="1">
    <source>
        <dbReference type="EMBL" id="AYF92404.1"/>
    </source>
</evidence>
<keyword evidence="2" id="KW-1185">Reference proteome</keyword>
<dbReference type="AlphaFoldDB" id="A0A387AP03"/>
<sequence>MADKNYTELLNDLKDNKISELVIKPDEFTDFQVAFMNFDTRKRVVGKASQNGIITYTYQSDSGSNS</sequence>
<protein>
    <submittedName>
        <fullName evidence="1">Uncharacterized protein</fullName>
    </submittedName>
</protein>